<reference evidence="10 11" key="1">
    <citation type="submission" date="2015-02" db="EMBL/GenBank/DDBJ databases">
        <title>Improved understanding of the partial-nitritation anammox process through 23 genomes representing the majority of the microbial community.</title>
        <authorList>
            <person name="Speth D.R."/>
            <person name="In T Zandt M."/>
            <person name="Guerrero Cruz S."/>
            <person name="Jetten M.S."/>
            <person name="Dutilh B.E."/>
        </authorList>
    </citation>
    <scope>NUCLEOTIDE SEQUENCE [LARGE SCALE GENOMIC DNA]</scope>
    <source>
        <strain evidence="10">OLB20</strain>
    </source>
</reference>
<organism evidence="10 11">
    <name type="scientific">candidate division WS6 bacterium OLB20</name>
    <dbReference type="NCBI Taxonomy" id="1617426"/>
    <lineage>
        <taxon>Bacteria</taxon>
        <taxon>Candidatus Dojkabacteria</taxon>
    </lineage>
</organism>
<accession>A0A136LYA4</accession>
<name>A0A136LYA4_9BACT</name>
<keyword evidence="4 8" id="KW-0812">Transmembrane</keyword>
<feature type="compositionally biased region" description="Basic and acidic residues" evidence="7">
    <location>
        <begin position="1"/>
        <end position="12"/>
    </location>
</feature>
<comment type="subcellular location">
    <subcellularLocation>
        <location evidence="1">Cell membrane</location>
        <topology evidence="1">Multi-pass membrane protein</topology>
    </subcellularLocation>
</comment>
<dbReference type="InterPro" id="IPR042094">
    <property type="entry name" value="T2SS_GspF_sf"/>
</dbReference>
<evidence type="ECO:0000256" key="2">
    <source>
        <dbReference type="ARBA" id="ARBA00005745"/>
    </source>
</evidence>
<evidence type="ECO:0000313" key="11">
    <source>
        <dbReference type="Proteomes" id="UP000070457"/>
    </source>
</evidence>
<dbReference type="InterPro" id="IPR018076">
    <property type="entry name" value="T2SS_GspF_dom"/>
</dbReference>
<dbReference type="STRING" id="1617426.TR69_WS6001000630"/>
<feature type="domain" description="Type II secretion system protein GspF" evidence="9">
    <location>
        <begin position="247"/>
        <end position="368"/>
    </location>
</feature>
<feature type="transmembrane region" description="Helical" evidence="8">
    <location>
        <begin position="349"/>
        <end position="370"/>
    </location>
</feature>
<keyword evidence="3" id="KW-1003">Cell membrane</keyword>
<proteinExistence type="inferred from homology"/>
<keyword evidence="6 8" id="KW-0472">Membrane</keyword>
<dbReference type="Pfam" id="PF00482">
    <property type="entry name" value="T2SSF"/>
    <property type="match status" value="2"/>
</dbReference>
<dbReference type="PANTHER" id="PTHR30012">
    <property type="entry name" value="GENERAL SECRETION PATHWAY PROTEIN"/>
    <property type="match status" value="1"/>
</dbReference>
<comment type="similarity">
    <text evidence="2">Belongs to the GSP F family.</text>
</comment>
<feature type="region of interest" description="Disordered" evidence="7">
    <location>
        <begin position="1"/>
        <end position="34"/>
    </location>
</feature>
<evidence type="ECO:0000256" key="4">
    <source>
        <dbReference type="ARBA" id="ARBA00022692"/>
    </source>
</evidence>
<feature type="transmembrane region" description="Helical" evidence="8">
    <location>
        <begin position="233"/>
        <end position="257"/>
    </location>
</feature>
<gene>
    <name evidence="10" type="primary">gspF</name>
    <name evidence="10" type="ORF">TR69_WS6001000630</name>
</gene>
<evidence type="ECO:0000313" key="10">
    <source>
        <dbReference type="EMBL" id="KXK26623.1"/>
    </source>
</evidence>
<dbReference type="EMBL" id="JYNZ01000003">
    <property type="protein sequence ID" value="KXK26623.1"/>
    <property type="molecule type" value="Genomic_DNA"/>
</dbReference>
<keyword evidence="5 8" id="KW-1133">Transmembrane helix</keyword>
<evidence type="ECO:0000259" key="9">
    <source>
        <dbReference type="Pfam" id="PF00482"/>
    </source>
</evidence>
<protein>
    <submittedName>
        <fullName evidence="10">Putative type II secretion system protein F</fullName>
    </submittedName>
</protein>
<feature type="transmembrane region" description="Helical" evidence="8">
    <location>
        <begin position="180"/>
        <end position="212"/>
    </location>
</feature>
<dbReference type="PRINTS" id="PR00812">
    <property type="entry name" value="BCTERIALGSPF"/>
</dbReference>
<dbReference type="Gene3D" id="1.20.81.30">
    <property type="entry name" value="Type II secretion system (T2SS), domain F"/>
    <property type="match status" value="2"/>
</dbReference>
<dbReference type="AlphaFoldDB" id="A0A136LYA4"/>
<sequence length="465" mass="52622">MDLDRTPRKQEQKQSFFSKLKDRLTSPVGSGSSREKEDFIENLALLVDSGLDIVSSLHAVRFDTHSEQMQRVVDQVIADVDTGSPLWRAFSRHKVLKNYMITFIRIGEESGKLTENLELIVQQIKKNRAFRSKLMSAMMYPAIIMVLSLVLGIGIFVFVIPRLAGVYTALNIELPAITVFLIGMGTFLQTYGIIVIPLFFAVVAWIWWYLFIRTESKKIGQRILFRIKPLRDVIVNIELARFGFLAGTMLDAGLPILDVVRSLERSADFHHYKDFYSYLTVQIEDGFSFADTFKTYPRVSRIIPLPVQQILISAERSGNLQRSLLQVGDRFEKKIDASSRNLSILLEPLMLIAVWIGVVFVALSVILPVYNLVGGVSRARDGGSVREVEATPVPTRPVFRILVVNEGIESVDIYDEPDGEIIESVSGEERFQFQGQRDGWYLISNDDGSSRGWIQSDNVTEQEDS</sequence>
<dbReference type="Proteomes" id="UP000070457">
    <property type="component" value="Unassembled WGS sequence"/>
</dbReference>
<dbReference type="PANTHER" id="PTHR30012:SF0">
    <property type="entry name" value="TYPE II SECRETION SYSTEM PROTEIN F-RELATED"/>
    <property type="match status" value="1"/>
</dbReference>
<evidence type="ECO:0000256" key="3">
    <source>
        <dbReference type="ARBA" id="ARBA00022475"/>
    </source>
</evidence>
<feature type="transmembrane region" description="Helical" evidence="8">
    <location>
        <begin position="138"/>
        <end position="160"/>
    </location>
</feature>
<evidence type="ECO:0000256" key="6">
    <source>
        <dbReference type="ARBA" id="ARBA00023136"/>
    </source>
</evidence>
<feature type="domain" description="Type II secretion system protein GspF" evidence="9">
    <location>
        <begin position="39"/>
        <end position="161"/>
    </location>
</feature>
<evidence type="ECO:0000256" key="1">
    <source>
        <dbReference type="ARBA" id="ARBA00004651"/>
    </source>
</evidence>
<evidence type="ECO:0000256" key="7">
    <source>
        <dbReference type="SAM" id="MobiDB-lite"/>
    </source>
</evidence>
<evidence type="ECO:0000256" key="8">
    <source>
        <dbReference type="SAM" id="Phobius"/>
    </source>
</evidence>
<comment type="caution">
    <text evidence="10">The sequence shown here is derived from an EMBL/GenBank/DDBJ whole genome shotgun (WGS) entry which is preliminary data.</text>
</comment>
<dbReference type="InterPro" id="IPR003004">
    <property type="entry name" value="GspF/PilC"/>
</dbReference>
<dbReference type="GO" id="GO:0005886">
    <property type="term" value="C:plasma membrane"/>
    <property type="evidence" value="ECO:0007669"/>
    <property type="project" value="UniProtKB-SubCell"/>
</dbReference>
<evidence type="ECO:0000256" key="5">
    <source>
        <dbReference type="ARBA" id="ARBA00022989"/>
    </source>
</evidence>